<dbReference type="AlphaFoldDB" id="A0A516GBP7"/>
<name>A0A516GBP7_9MICO</name>
<feature type="transmembrane region" description="Helical" evidence="1">
    <location>
        <begin position="241"/>
        <end position="262"/>
    </location>
</feature>
<feature type="transmembrane region" description="Helical" evidence="1">
    <location>
        <begin position="156"/>
        <end position="178"/>
    </location>
</feature>
<protein>
    <recommendedName>
        <fullName evidence="4">HTTM domain-containing protein</fullName>
    </recommendedName>
</protein>
<sequence length="297" mass="32710">MNALRAVIGWLVAPVPRARVAWVRVIIGTVALIDALFLLRSPRDRGSTPEFYDPIPVAAALGLPAPTTVIALSLLVGIATGLVLLILGARDRPPASVQVTGGLLLGACYTTWCLYGMSFGYVAHDHMAIVLATLLLPTAGICRYRDRTPTEAAGWALRVVQIFTVATYTGSVLAKAVLNDWDLARWGNSGTLVWAFLRRPSPVNELLIEQATLLRIFQWGALAMELLAPLVFFVRERWRWLVVLFFLGFHASTLVLLGIHFLPTVACWSAFLPWERYAAWLAERRRLRSAVPARAAS</sequence>
<reference evidence="2 3" key="1">
    <citation type="submission" date="2019-07" db="EMBL/GenBank/DDBJ databases">
        <title>complete genome sequencing of Ornithinimicrobium sp. H23M54.</title>
        <authorList>
            <person name="Bae J.-W."/>
            <person name="Lee S.-Y."/>
        </authorList>
    </citation>
    <scope>NUCLEOTIDE SEQUENCE [LARGE SCALE GENOMIC DNA]</scope>
    <source>
        <strain evidence="2 3">H23M54</strain>
    </source>
</reference>
<keyword evidence="1" id="KW-0472">Membrane</keyword>
<keyword evidence="1" id="KW-1133">Transmembrane helix</keyword>
<dbReference type="EMBL" id="CP041616">
    <property type="protein sequence ID" value="QDO88922.1"/>
    <property type="molecule type" value="Genomic_DNA"/>
</dbReference>
<evidence type="ECO:0000313" key="2">
    <source>
        <dbReference type="EMBL" id="QDO88922.1"/>
    </source>
</evidence>
<evidence type="ECO:0000313" key="3">
    <source>
        <dbReference type="Proteomes" id="UP000315395"/>
    </source>
</evidence>
<evidence type="ECO:0000256" key="1">
    <source>
        <dbReference type="SAM" id="Phobius"/>
    </source>
</evidence>
<accession>A0A516GBP7</accession>
<keyword evidence="3" id="KW-1185">Reference proteome</keyword>
<feature type="transmembrane region" description="Helical" evidence="1">
    <location>
        <begin position="21"/>
        <end position="39"/>
    </location>
</feature>
<gene>
    <name evidence="2" type="ORF">FNH13_11790</name>
</gene>
<dbReference type="KEGG" id="orz:FNH13_11790"/>
<dbReference type="RefSeq" id="WP_143783599.1">
    <property type="nucleotide sequence ID" value="NZ_CP041616.1"/>
</dbReference>
<dbReference type="Proteomes" id="UP000315395">
    <property type="component" value="Chromosome"/>
</dbReference>
<feature type="transmembrane region" description="Helical" evidence="1">
    <location>
        <begin position="99"/>
        <end position="121"/>
    </location>
</feature>
<feature type="transmembrane region" description="Helical" evidence="1">
    <location>
        <begin position="216"/>
        <end position="234"/>
    </location>
</feature>
<evidence type="ECO:0008006" key="4">
    <source>
        <dbReference type="Google" id="ProtNLM"/>
    </source>
</evidence>
<feature type="transmembrane region" description="Helical" evidence="1">
    <location>
        <begin position="59"/>
        <end position="87"/>
    </location>
</feature>
<dbReference type="OrthoDB" id="3353560at2"/>
<proteinExistence type="predicted"/>
<keyword evidence="1" id="KW-0812">Transmembrane</keyword>
<feature type="transmembrane region" description="Helical" evidence="1">
    <location>
        <begin position="127"/>
        <end position="144"/>
    </location>
</feature>
<organism evidence="2 3">
    <name type="scientific">Ornithinimicrobium ciconiae</name>
    <dbReference type="NCBI Taxonomy" id="2594265"/>
    <lineage>
        <taxon>Bacteria</taxon>
        <taxon>Bacillati</taxon>
        <taxon>Actinomycetota</taxon>
        <taxon>Actinomycetes</taxon>
        <taxon>Micrococcales</taxon>
        <taxon>Ornithinimicrobiaceae</taxon>
        <taxon>Ornithinimicrobium</taxon>
    </lineage>
</organism>